<evidence type="ECO:0000313" key="2">
    <source>
        <dbReference type="EMBL" id="MFB9751371.1"/>
    </source>
</evidence>
<comment type="caution">
    <text evidence="2">The sequence shown here is derived from an EMBL/GenBank/DDBJ whole genome shotgun (WGS) entry which is preliminary data.</text>
</comment>
<evidence type="ECO:0000259" key="1">
    <source>
        <dbReference type="Pfam" id="PF04734"/>
    </source>
</evidence>
<reference evidence="2 3" key="1">
    <citation type="submission" date="2024-09" db="EMBL/GenBank/DDBJ databases">
        <authorList>
            <person name="Sun Q."/>
            <person name="Mori K."/>
        </authorList>
    </citation>
    <scope>NUCLEOTIDE SEQUENCE [LARGE SCALE GENOMIC DNA]</scope>
    <source>
        <strain evidence="2 3">JCM 12520</strain>
    </source>
</reference>
<dbReference type="Proteomes" id="UP001589619">
    <property type="component" value="Unassembled WGS sequence"/>
</dbReference>
<organism evidence="2 3">
    <name type="scientific">Paenibacillus hodogayensis</name>
    <dbReference type="NCBI Taxonomy" id="279208"/>
    <lineage>
        <taxon>Bacteria</taxon>
        <taxon>Bacillati</taxon>
        <taxon>Bacillota</taxon>
        <taxon>Bacilli</taxon>
        <taxon>Bacillales</taxon>
        <taxon>Paenibacillaceae</taxon>
        <taxon>Paenibacillus</taxon>
    </lineage>
</organism>
<sequence>MSEAVELLLGTAKIDITPEQPVPLAGFGHRKGPFEGINRRLFVRVNVFEQGEGAARRRVLIAQGDIIWWGSERMEGIRLALGERFGIGASDIILSAQHTHGGPQTTTLFCDTLGLPDSAYLERLDGLLLRGVEEAVAGLEPVTAERGVGECRIGINRRKFVGGVMAMAPNFDGLFDPAVNVVRFRRGDGSAKAVFVHYACHPTTTNTNFVTSEYPGAAAERLEATLGCGTVVSFLQGCTGNIRPALHRENKFYAGSERDVARLGRALANEVERVLAMPMQPLAAAPVTGRRIVAQLPFQTVPTQAEIDGAIAQGGVRAEWGEKLRSPSGKLGTHIPFELTFIRLAEQLSFLAMDGEVVLEYGDYIKRLAGNRTLPMGYSNGMVGYVPTAAQIAEGGYEGKESAVYFALPAAFAPETEIIIRQAIEELIREED</sequence>
<keyword evidence="3" id="KW-1185">Reference proteome</keyword>
<proteinExistence type="predicted"/>
<protein>
    <submittedName>
        <fullName evidence="2">Neutral/alkaline non-lysosomal ceramidase N-terminal domain-containing protein</fullName>
    </submittedName>
</protein>
<name>A0ABV5VTQ0_9BACL</name>
<dbReference type="RefSeq" id="WP_344911770.1">
    <property type="nucleotide sequence ID" value="NZ_BAAAYO010000010.1"/>
</dbReference>
<evidence type="ECO:0000313" key="3">
    <source>
        <dbReference type="Proteomes" id="UP001589619"/>
    </source>
</evidence>
<gene>
    <name evidence="2" type="ORF">ACFFNY_07310</name>
</gene>
<dbReference type="InterPro" id="IPR031329">
    <property type="entry name" value="NEUT/ALK_ceramidase_N"/>
</dbReference>
<dbReference type="Pfam" id="PF04734">
    <property type="entry name" value="Ceramidase_alk"/>
    <property type="match status" value="1"/>
</dbReference>
<dbReference type="EMBL" id="JBHMAG010000007">
    <property type="protein sequence ID" value="MFB9751371.1"/>
    <property type="molecule type" value="Genomic_DNA"/>
</dbReference>
<feature type="domain" description="Neutral/alkaline non-lysosomal ceramidase N-terminal" evidence="1">
    <location>
        <begin position="8"/>
        <end position="229"/>
    </location>
</feature>
<accession>A0ABV5VTQ0</accession>